<reference evidence="14 15" key="1">
    <citation type="journal article" date="2014" name="Nat. Commun.">
        <title>Klebsormidium flaccidum genome reveals primary factors for plant terrestrial adaptation.</title>
        <authorList>
            <person name="Hori K."/>
            <person name="Maruyama F."/>
            <person name="Fujisawa T."/>
            <person name="Togashi T."/>
            <person name="Yamamoto N."/>
            <person name="Seo M."/>
            <person name="Sato S."/>
            <person name="Yamada T."/>
            <person name="Mori H."/>
            <person name="Tajima N."/>
            <person name="Moriyama T."/>
            <person name="Ikeuchi M."/>
            <person name="Watanabe M."/>
            <person name="Wada H."/>
            <person name="Kobayashi K."/>
            <person name="Saito M."/>
            <person name="Masuda T."/>
            <person name="Sasaki-Sekimoto Y."/>
            <person name="Mashiguchi K."/>
            <person name="Awai K."/>
            <person name="Shimojima M."/>
            <person name="Masuda S."/>
            <person name="Iwai M."/>
            <person name="Nobusawa T."/>
            <person name="Narise T."/>
            <person name="Kondo S."/>
            <person name="Saito H."/>
            <person name="Sato R."/>
            <person name="Murakawa M."/>
            <person name="Ihara Y."/>
            <person name="Oshima-Yamada Y."/>
            <person name="Ohtaka K."/>
            <person name="Satoh M."/>
            <person name="Sonobe K."/>
            <person name="Ishii M."/>
            <person name="Ohtani R."/>
            <person name="Kanamori-Sato M."/>
            <person name="Honoki R."/>
            <person name="Miyazaki D."/>
            <person name="Mochizuki H."/>
            <person name="Umetsu J."/>
            <person name="Higashi K."/>
            <person name="Shibata D."/>
            <person name="Kamiya Y."/>
            <person name="Sato N."/>
            <person name="Nakamura Y."/>
            <person name="Tabata S."/>
            <person name="Ida S."/>
            <person name="Kurokawa K."/>
            <person name="Ohta H."/>
        </authorList>
    </citation>
    <scope>NUCLEOTIDE SEQUENCE [LARGE SCALE GENOMIC DNA]</scope>
    <source>
        <strain evidence="14 15">NIES-2285</strain>
    </source>
</reference>
<evidence type="ECO:0000256" key="2">
    <source>
        <dbReference type="ARBA" id="ARBA00005377"/>
    </source>
</evidence>
<keyword evidence="9" id="KW-0443">Lipid metabolism</keyword>
<feature type="transmembrane region" description="Helical" evidence="13">
    <location>
        <begin position="70"/>
        <end position="91"/>
    </location>
</feature>
<dbReference type="GO" id="GO:0005783">
    <property type="term" value="C:endoplasmic reticulum"/>
    <property type="evidence" value="ECO:0000318"/>
    <property type="project" value="GO_Central"/>
</dbReference>
<evidence type="ECO:0000256" key="12">
    <source>
        <dbReference type="ARBA" id="ARBA00023221"/>
    </source>
</evidence>
<comment type="subcellular location">
    <subcellularLocation>
        <location evidence="1">Endoplasmic reticulum membrane</location>
        <topology evidence="1">Multi-pass membrane protein</topology>
    </subcellularLocation>
</comment>
<evidence type="ECO:0000313" key="15">
    <source>
        <dbReference type="Proteomes" id="UP000054558"/>
    </source>
</evidence>
<evidence type="ECO:0000256" key="9">
    <source>
        <dbReference type="ARBA" id="ARBA00023098"/>
    </source>
</evidence>
<dbReference type="PANTHER" id="PTHR15451">
    <property type="entry name" value="ERGOSTEROL BIOSYNTHETIC PROTEIN 28-RELATED"/>
    <property type="match status" value="1"/>
</dbReference>
<evidence type="ECO:0008006" key="16">
    <source>
        <dbReference type="Google" id="ProtNLM"/>
    </source>
</evidence>
<keyword evidence="5" id="KW-0256">Endoplasmic reticulum</keyword>
<evidence type="ECO:0000256" key="6">
    <source>
        <dbReference type="ARBA" id="ARBA00022955"/>
    </source>
</evidence>
<keyword evidence="12" id="KW-0753">Steroid metabolism</keyword>
<dbReference type="OrthoDB" id="6485510at2759"/>
<dbReference type="GO" id="GO:0005789">
    <property type="term" value="C:endoplasmic reticulum membrane"/>
    <property type="evidence" value="ECO:0007669"/>
    <property type="project" value="UniProtKB-SubCell"/>
</dbReference>
<dbReference type="AlphaFoldDB" id="A0A1Y1HNE9"/>
<keyword evidence="4 13" id="KW-0812">Transmembrane</keyword>
<gene>
    <name evidence="14" type="ORF">KFL_000080420</name>
</gene>
<feature type="transmembrane region" description="Helical" evidence="13">
    <location>
        <begin position="6"/>
        <end position="23"/>
    </location>
</feature>
<evidence type="ECO:0000256" key="10">
    <source>
        <dbReference type="ARBA" id="ARBA00023136"/>
    </source>
</evidence>
<evidence type="ECO:0000256" key="4">
    <source>
        <dbReference type="ARBA" id="ARBA00022692"/>
    </source>
</evidence>
<evidence type="ECO:0000256" key="7">
    <source>
        <dbReference type="ARBA" id="ARBA00022989"/>
    </source>
</evidence>
<accession>A0A1Y1HNE9</accession>
<name>A0A1Y1HNE9_KLENI</name>
<keyword evidence="6" id="KW-0752">Steroid biosynthesis</keyword>
<dbReference type="GO" id="GO:0030674">
    <property type="term" value="F:protein-macromolecule adaptor activity"/>
    <property type="evidence" value="ECO:0000318"/>
    <property type="project" value="GO_Central"/>
</dbReference>
<evidence type="ECO:0000256" key="1">
    <source>
        <dbReference type="ARBA" id="ARBA00004477"/>
    </source>
</evidence>
<keyword evidence="15" id="KW-1185">Reference proteome</keyword>
<dbReference type="STRING" id="105231.A0A1Y1HNE9"/>
<dbReference type="Proteomes" id="UP000054558">
    <property type="component" value="Unassembled WGS sequence"/>
</dbReference>
<evidence type="ECO:0000313" key="14">
    <source>
        <dbReference type="EMBL" id="GAQ78136.1"/>
    </source>
</evidence>
<dbReference type="EMBL" id="DF236957">
    <property type="protein sequence ID" value="GAQ78136.1"/>
    <property type="molecule type" value="Genomic_DNA"/>
</dbReference>
<protein>
    <recommendedName>
        <fullName evidence="16">Ergosterol biosynthetic protein 28</fullName>
    </recommendedName>
</protein>
<dbReference type="GO" id="GO:0016126">
    <property type="term" value="P:sterol biosynthetic process"/>
    <property type="evidence" value="ECO:0007669"/>
    <property type="project" value="UniProtKB-KW"/>
</dbReference>
<keyword evidence="11" id="KW-1207">Sterol metabolism</keyword>
<evidence type="ECO:0000256" key="13">
    <source>
        <dbReference type="SAM" id="Phobius"/>
    </source>
</evidence>
<comment type="similarity">
    <text evidence="2">Belongs to the ERG28 family.</text>
</comment>
<dbReference type="Pfam" id="PF03694">
    <property type="entry name" value="Erg28"/>
    <property type="match status" value="1"/>
</dbReference>
<keyword evidence="8" id="KW-0756">Sterol biosynthesis</keyword>
<organism evidence="14 15">
    <name type="scientific">Klebsormidium nitens</name>
    <name type="common">Green alga</name>
    <name type="synonym">Ulothrix nitens</name>
    <dbReference type="NCBI Taxonomy" id="105231"/>
    <lineage>
        <taxon>Eukaryota</taxon>
        <taxon>Viridiplantae</taxon>
        <taxon>Streptophyta</taxon>
        <taxon>Klebsormidiophyceae</taxon>
        <taxon>Klebsormidiales</taxon>
        <taxon>Klebsormidiaceae</taxon>
        <taxon>Klebsormidium</taxon>
    </lineage>
</organism>
<feature type="transmembrane region" description="Helical" evidence="13">
    <location>
        <begin position="100"/>
        <end position="118"/>
    </location>
</feature>
<dbReference type="InterPro" id="IPR005352">
    <property type="entry name" value="Erg28"/>
</dbReference>
<proteinExistence type="inferred from homology"/>
<dbReference type="PANTHER" id="PTHR15451:SF19">
    <property type="entry name" value="ERGOSTEROL BIOSYNTHETIC PROTEIN 28 HOMOLOG"/>
    <property type="match status" value="1"/>
</dbReference>
<evidence type="ECO:0000256" key="8">
    <source>
        <dbReference type="ARBA" id="ARBA00023011"/>
    </source>
</evidence>
<dbReference type="OMA" id="TTMTEIH"/>
<evidence type="ECO:0000256" key="3">
    <source>
        <dbReference type="ARBA" id="ARBA00022516"/>
    </source>
</evidence>
<keyword evidence="10 13" id="KW-0472">Membrane</keyword>
<evidence type="ECO:0000256" key="5">
    <source>
        <dbReference type="ARBA" id="ARBA00022824"/>
    </source>
</evidence>
<sequence length="131" mass="14548">MERLSIWLLFVAALRLFSVYLGLFKPNLLQIGLFSRIQLVDVHARTFATWTSLTCILCIVTAFNLESAPIYFTTIFSFVLAIAHLGTEAFVFKTIGPKQLISPGLTAGITAVWMFLAWNDPVFGSASSKEL</sequence>
<evidence type="ECO:0000256" key="11">
    <source>
        <dbReference type="ARBA" id="ARBA00023166"/>
    </source>
</evidence>
<keyword evidence="7 13" id="KW-1133">Transmembrane helix</keyword>
<keyword evidence="3" id="KW-0444">Lipid biosynthesis</keyword>